<evidence type="ECO:0000256" key="14">
    <source>
        <dbReference type="ARBA" id="ARBA00048843"/>
    </source>
</evidence>
<sequence length="367" mass="40789">MAALVARVFKGKAFQTVLRRNFLIILRNLSSSQLYVENFGDPSLTLKKKMYELPSSLGPKEVIVQMIMAPINPSDVNMMEGTYFVQPPLPAVMGNEGVGKVAKVGDEVRGLNVGDIIIPSDTAWGTWQTFKITSEEDVIKLPADISLLSAATISVNPCTAYRMLKDYVDLKPGDVILQNGANSGVGVSVIQLAREWNIRTINIVRDRPDFEKLKLKHSLTKLGADIVVTEEFVRTPQMKDLLKTYTSKPKLAFNCVGGQSATELIRHLGQRGVMVTYGGMSKRPVMAPTGALIFKEVVLCGYWNTSWNRRHKNDINRLTMLSDLCNLIKSSKFEPPPCEFYSLDDYKSAIEKATEGFKGGKVVFKME</sequence>
<evidence type="ECO:0000256" key="2">
    <source>
        <dbReference type="ARBA" id="ARBA00010371"/>
    </source>
</evidence>
<dbReference type="GO" id="GO:0006633">
    <property type="term" value="P:fatty acid biosynthetic process"/>
    <property type="evidence" value="ECO:0007669"/>
    <property type="project" value="UniProtKB-KW"/>
</dbReference>
<dbReference type="CDD" id="cd08290">
    <property type="entry name" value="ETR"/>
    <property type="match status" value="1"/>
</dbReference>
<comment type="similarity">
    <text evidence="2">Belongs to the zinc-containing alcohol dehydrogenase family. Quinone oxidoreductase subfamily.</text>
</comment>
<dbReference type="InterPro" id="IPR013149">
    <property type="entry name" value="ADH-like_C"/>
</dbReference>
<keyword evidence="8" id="KW-0443">Lipid metabolism</keyword>
<dbReference type="InterPro" id="IPR013154">
    <property type="entry name" value="ADH-like_N"/>
</dbReference>
<dbReference type="Gene3D" id="3.90.180.10">
    <property type="entry name" value="Medium-chain alcohol dehydrogenases, catalytic domain"/>
    <property type="match status" value="1"/>
</dbReference>
<dbReference type="InterPro" id="IPR051034">
    <property type="entry name" value="Mito_Enoyl-ACP_Reductase"/>
</dbReference>
<evidence type="ECO:0000256" key="9">
    <source>
        <dbReference type="ARBA" id="ARBA00023128"/>
    </source>
</evidence>
<proteinExistence type="inferred from homology"/>
<protein>
    <recommendedName>
        <fullName evidence="12">Enoyl-[acyl-carrier-protein] reductase, mitochondrial</fullName>
        <ecNumber evidence="11">1.3.1.104</ecNumber>
    </recommendedName>
    <alternativeName>
        <fullName evidence="13">2-enoyl thioester reductase</fullName>
    </alternativeName>
</protein>
<dbReference type="EC" id="1.3.1.104" evidence="11"/>
<comment type="catalytic activity">
    <reaction evidence="14">
        <text>a 2,3-saturated acyl-[ACP] + NADP(+) = a (2E)-enoyl-[ACP] + NADPH + H(+)</text>
        <dbReference type="Rhea" id="RHEA:22564"/>
        <dbReference type="Rhea" id="RHEA-COMP:9925"/>
        <dbReference type="Rhea" id="RHEA-COMP:9926"/>
        <dbReference type="ChEBI" id="CHEBI:15378"/>
        <dbReference type="ChEBI" id="CHEBI:57783"/>
        <dbReference type="ChEBI" id="CHEBI:58349"/>
        <dbReference type="ChEBI" id="CHEBI:78784"/>
        <dbReference type="ChEBI" id="CHEBI:78785"/>
        <dbReference type="EC" id="1.3.1.104"/>
    </reaction>
</comment>
<dbReference type="PANTHER" id="PTHR43981:SF2">
    <property type="entry name" value="ENOYL-[ACYL-CARRIER-PROTEIN] REDUCTASE, MITOCHONDRIAL"/>
    <property type="match status" value="1"/>
</dbReference>
<evidence type="ECO:0000256" key="12">
    <source>
        <dbReference type="ARBA" id="ARBA00041058"/>
    </source>
</evidence>
<dbReference type="SUPFAM" id="SSF50129">
    <property type="entry name" value="GroES-like"/>
    <property type="match status" value="1"/>
</dbReference>
<name>A0AAV2IF24_LYMST</name>
<organism evidence="16 17">
    <name type="scientific">Lymnaea stagnalis</name>
    <name type="common">Great pond snail</name>
    <name type="synonym">Helix stagnalis</name>
    <dbReference type="NCBI Taxonomy" id="6523"/>
    <lineage>
        <taxon>Eukaryota</taxon>
        <taxon>Metazoa</taxon>
        <taxon>Spiralia</taxon>
        <taxon>Lophotrochozoa</taxon>
        <taxon>Mollusca</taxon>
        <taxon>Gastropoda</taxon>
        <taxon>Heterobranchia</taxon>
        <taxon>Euthyneura</taxon>
        <taxon>Panpulmonata</taxon>
        <taxon>Hygrophila</taxon>
        <taxon>Lymnaeoidea</taxon>
        <taxon>Lymnaeidae</taxon>
        <taxon>Lymnaea</taxon>
    </lineage>
</organism>
<comment type="subcellular location">
    <subcellularLocation>
        <location evidence="1">Mitochondrion</location>
    </subcellularLocation>
</comment>
<dbReference type="FunFam" id="3.40.50.720:FF:000112">
    <property type="entry name" value="Enoyl-[acyl-carrier-protein] reductase 1, mitochondrial"/>
    <property type="match status" value="1"/>
</dbReference>
<evidence type="ECO:0000256" key="1">
    <source>
        <dbReference type="ARBA" id="ARBA00004173"/>
    </source>
</evidence>
<gene>
    <name evidence="16" type="ORF">GSLYS_00018213001</name>
</gene>
<dbReference type="PANTHER" id="PTHR43981">
    <property type="entry name" value="ENOYL-[ACYL-CARRIER-PROTEIN] REDUCTASE, MITOCHONDRIAL"/>
    <property type="match status" value="1"/>
</dbReference>
<keyword evidence="6" id="KW-0809">Transit peptide</keyword>
<dbReference type="SMART" id="SM00829">
    <property type="entry name" value="PKS_ER"/>
    <property type="match status" value="1"/>
</dbReference>
<dbReference type="GO" id="GO:0141148">
    <property type="term" value="F:enoyl-[acyl-carrier-protein] reductase (NADPH) activity"/>
    <property type="evidence" value="ECO:0007669"/>
    <property type="project" value="UniProtKB-EC"/>
</dbReference>
<dbReference type="GO" id="GO:0005739">
    <property type="term" value="C:mitochondrion"/>
    <property type="evidence" value="ECO:0007669"/>
    <property type="project" value="UniProtKB-SubCell"/>
</dbReference>
<dbReference type="EMBL" id="CAXITT010000640">
    <property type="protein sequence ID" value="CAL1544730.1"/>
    <property type="molecule type" value="Genomic_DNA"/>
</dbReference>
<keyword evidence="17" id="KW-1185">Reference proteome</keyword>
<dbReference type="SUPFAM" id="SSF51735">
    <property type="entry name" value="NAD(P)-binding Rossmann-fold domains"/>
    <property type="match status" value="1"/>
</dbReference>
<evidence type="ECO:0000256" key="7">
    <source>
        <dbReference type="ARBA" id="ARBA00023002"/>
    </source>
</evidence>
<evidence type="ECO:0000313" key="16">
    <source>
        <dbReference type="EMBL" id="CAL1544730.1"/>
    </source>
</evidence>
<evidence type="ECO:0000256" key="11">
    <source>
        <dbReference type="ARBA" id="ARBA00038963"/>
    </source>
</evidence>
<evidence type="ECO:0000256" key="4">
    <source>
        <dbReference type="ARBA" id="ARBA00022832"/>
    </source>
</evidence>
<evidence type="ECO:0000256" key="5">
    <source>
        <dbReference type="ARBA" id="ARBA00022857"/>
    </source>
</evidence>
<evidence type="ECO:0000256" key="8">
    <source>
        <dbReference type="ARBA" id="ARBA00023098"/>
    </source>
</evidence>
<evidence type="ECO:0000256" key="6">
    <source>
        <dbReference type="ARBA" id="ARBA00022946"/>
    </source>
</evidence>
<keyword evidence="5" id="KW-0521">NADP</keyword>
<evidence type="ECO:0000256" key="3">
    <source>
        <dbReference type="ARBA" id="ARBA00022516"/>
    </source>
</evidence>
<keyword evidence="4" id="KW-0276">Fatty acid metabolism</keyword>
<reference evidence="16 17" key="1">
    <citation type="submission" date="2024-04" db="EMBL/GenBank/DDBJ databases">
        <authorList>
            <consortium name="Genoscope - CEA"/>
            <person name="William W."/>
        </authorList>
    </citation>
    <scope>NUCLEOTIDE SEQUENCE [LARGE SCALE GENOMIC DNA]</scope>
</reference>
<dbReference type="AlphaFoldDB" id="A0AAV2IF24"/>
<dbReference type="Pfam" id="PF08240">
    <property type="entry name" value="ADH_N"/>
    <property type="match status" value="1"/>
</dbReference>
<accession>A0AAV2IF24</accession>
<dbReference type="InterPro" id="IPR036291">
    <property type="entry name" value="NAD(P)-bd_dom_sf"/>
</dbReference>
<keyword evidence="10" id="KW-0275">Fatty acid biosynthesis</keyword>
<dbReference type="Pfam" id="PF00107">
    <property type="entry name" value="ADH_zinc_N"/>
    <property type="match status" value="1"/>
</dbReference>
<evidence type="ECO:0000256" key="10">
    <source>
        <dbReference type="ARBA" id="ARBA00023160"/>
    </source>
</evidence>
<evidence type="ECO:0000313" key="17">
    <source>
        <dbReference type="Proteomes" id="UP001497497"/>
    </source>
</evidence>
<comment type="caution">
    <text evidence="16">The sequence shown here is derived from an EMBL/GenBank/DDBJ whole genome shotgun (WGS) entry which is preliminary data.</text>
</comment>
<keyword evidence="7" id="KW-0560">Oxidoreductase</keyword>
<feature type="domain" description="Enoyl reductase (ER)" evidence="15">
    <location>
        <begin position="40"/>
        <end position="364"/>
    </location>
</feature>
<evidence type="ECO:0000256" key="13">
    <source>
        <dbReference type="ARBA" id="ARBA00042123"/>
    </source>
</evidence>
<dbReference type="Gene3D" id="3.40.50.720">
    <property type="entry name" value="NAD(P)-binding Rossmann-like Domain"/>
    <property type="match status" value="1"/>
</dbReference>
<dbReference type="InterPro" id="IPR020843">
    <property type="entry name" value="ER"/>
</dbReference>
<dbReference type="Proteomes" id="UP001497497">
    <property type="component" value="Unassembled WGS sequence"/>
</dbReference>
<evidence type="ECO:0000259" key="15">
    <source>
        <dbReference type="SMART" id="SM00829"/>
    </source>
</evidence>
<keyword evidence="3" id="KW-0444">Lipid biosynthesis</keyword>
<dbReference type="InterPro" id="IPR011032">
    <property type="entry name" value="GroES-like_sf"/>
</dbReference>
<keyword evidence="9" id="KW-0496">Mitochondrion</keyword>